<keyword evidence="2" id="KW-1185">Reference proteome</keyword>
<proteinExistence type="predicted"/>
<sequence>MLLLAAESCVGYAQARQRQGSGSTSSPLFACRLLPKNKVRCFERASEGSEPGFEMLRFGREIKLWAVALWRTGNMYLEVLCERQLERFDEEVEEKWWLPEATHAKPLPRPGWTREDVQKMKATA</sequence>
<dbReference type="AlphaFoldDB" id="A0A812GRQ2"/>
<evidence type="ECO:0000313" key="1">
    <source>
        <dbReference type="EMBL" id="CAE6926493.1"/>
    </source>
</evidence>
<organism evidence="1 2">
    <name type="scientific">Symbiodinium natans</name>
    <dbReference type="NCBI Taxonomy" id="878477"/>
    <lineage>
        <taxon>Eukaryota</taxon>
        <taxon>Sar</taxon>
        <taxon>Alveolata</taxon>
        <taxon>Dinophyceae</taxon>
        <taxon>Suessiales</taxon>
        <taxon>Symbiodiniaceae</taxon>
        <taxon>Symbiodinium</taxon>
    </lineage>
</organism>
<protein>
    <submittedName>
        <fullName evidence="1">Uncharacterized protein</fullName>
    </submittedName>
</protein>
<comment type="caution">
    <text evidence="1">The sequence shown here is derived from an EMBL/GenBank/DDBJ whole genome shotgun (WGS) entry which is preliminary data.</text>
</comment>
<reference evidence="1" key="1">
    <citation type="submission" date="2021-02" db="EMBL/GenBank/DDBJ databases">
        <authorList>
            <person name="Dougan E. K."/>
            <person name="Rhodes N."/>
            <person name="Thang M."/>
            <person name="Chan C."/>
        </authorList>
    </citation>
    <scope>NUCLEOTIDE SEQUENCE</scope>
</reference>
<dbReference type="Proteomes" id="UP000604046">
    <property type="component" value="Unassembled WGS sequence"/>
</dbReference>
<evidence type="ECO:0000313" key="2">
    <source>
        <dbReference type="Proteomes" id="UP000604046"/>
    </source>
</evidence>
<dbReference type="EMBL" id="CAJNDS010000033">
    <property type="protein sequence ID" value="CAE6926493.1"/>
    <property type="molecule type" value="Genomic_DNA"/>
</dbReference>
<gene>
    <name evidence="1" type="ORF">SNAT2548_LOCUS669</name>
</gene>
<name>A0A812GRQ2_9DINO</name>
<accession>A0A812GRQ2</accession>